<dbReference type="InterPro" id="IPR002104">
    <property type="entry name" value="Integrase_catalytic"/>
</dbReference>
<dbReference type="Pfam" id="PF00589">
    <property type="entry name" value="Phage_integrase"/>
    <property type="match status" value="1"/>
</dbReference>
<feature type="domain" description="Core-binding (CB)" evidence="11">
    <location>
        <begin position="2"/>
        <end position="86"/>
    </location>
</feature>
<dbReference type="PANTHER" id="PTHR30349:SF77">
    <property type="entry name" value="TYROSINE RECOMBINASE XERC"/>
    <property type="match status" value="1"/>
</dbReference>
<keyword evidence="7 9" id="KW-0233">DNA recombination</keyword>
<comment type="caution">
    <text evidence="12">The sequence shown here is derived from an EMBL/GenBank/DDBJ whole genome shotgun (WGS) entry which is preliminary data.</text>
</comment>
<feature type="active site" evidence="9">
    <location>
        <position position="147"/>
    </location>
</feature>
<dbReference type="SUPFAM" id="SSF56349">
    <property type="entry name" value="DNA breaking-rejoining enzymes"/>
    <property type="match status" value="1"/>
</dbReference>
<dbReference type="Proteomes" id="UP001597079">
    <property type="component" value="Unassembled WGS sequence"/>
</dbReference>
<evidence type="ECO:0000256" key="4">
    <source>
        <dbReference type="ARBA" id="ARBA00022829"/>
    </source>
</evidence>
<sequence>MAEFERYVQQFIEERQLKWSERTLVAYRKDLEALVQHLAQSGITDAREITVPCLRGFLAHEFTRGQSKASVARRMSCFRAFFDYLEQNGVIEQNIARALSLPKRDKMVPRYYYQEDMQELLDHIAGSGFADRRDRALFEFLYATGVRVSECVSLDVSDVSLADGLALVTGKGAKERYVILGQAAIRALEAYIEVRPSAQTAALFINQRGGRLTDRSVRRILLQRIQELPGLGHLSPHGVRHSFATHLLDGGADLRSVQELLGHESLSSTQIYTHTSRERLTRVYQMAHPRSERKD</sequence>
<feature type="active site" evidence="9">
    <location>
        <position position="240"/>
    </location>
</feature>
<dbReference type="InterPro" id="IPR013762">
    <property type="entry name" value="Integrase-like_cat_sf"/>
</dbReference>
<dbReference type="InterPro" id="IPR044068">
    <property type="entry name" value="CB"/>
</dbReference>
<evidence type="ECO:0000259" key="11">
    <source>
        <dbReference type="PROSITE" id="PS51900"/>
    </source>
</evidence>
<dbReference type="PROSITE" id="PS51898">
    <property type="entry name" value="TYR_RECOMBINASE"/>
    <property type="match status" value="1"/>
</dbReference>
<dbReference type="PANTHER" id="PTHR30349">
    <property type="entry name" value="PHAGE INTEGRASE-RELATED"/>
    <property type="match status" value="1"/>
</dbReference>
<keyword evidence="3 9" id="KW-0132">Cell division</keyword>
<feature type="domain" description="Tyr recombinase" evidence="10">
    <location>
        <begin position="107"/>
        <end position="285"/>
    </location>
</feature>
<dbReference type="InterPro" id="IPR004107">
    <property type="entry name" value="Integrase_SAM-like_N"/>
</dbReference>
<organism evidence="12 13">
    <name type="scientific">Alicyclobacillus fodiniaquatilis</name>
    <dbReference type="NCBI Taxonomy" id="1661150"/>
    <lineage>
        <taxon>Bacteria</taxon>
        <taxon>Bacillati</taxon>
        <taxon>Bacillota</taxon>
        <taxon>Bacilli</taxon>
        <taxon>Bacillales</taxon>
        <taxon>Alicyclobacillaceae</taxon>
        <taxon>Alicyclobacillus</taxon>
    </lineage>
</organism>
<dbReference type="InterPro" id="IPR050090">
    <property type="entry name" value="Tyrosine_recombinase_XerCD"/>
</dbReference>
<dbReference type="EMBL" id="JBHUCX010000020">
    <property type="protein sequence ID" value="MFD1674712.1"/>
    <property type="molecule type" value="Genomic_DNA"/>
</dbReference>
<comment type="function">
    <text evidence="9">Site-specific tyrosine recombinase, which acts by catalyzing the cutting and rejoining of the recombining DNA molecules. The XerC-XerD complex is essential to convert dimers of the bacterial chromosome into monomers to permit their segregation at cell division. It also contributes to the segregational stability of plasmids.</text>
</comment>
<dbReference type="CDD" id="cd00798">
    <property type="entry name" value="INT_XerDC_C"/>
    <property type="match status" value="1"/>
</dbReference>
<proteinExistence type="inferred from homology"/>
<evidence type="ECO:0000256" key="6">
    <source>
        <dbReference type="ARBA" id="ARBA00023125"/>
    </source>
</evidence>
<evidence type="ECO:0000259" key="10">
    <source>
        <dbReference type="PROSITE" id="PS51898"/>
    </source>
</evidence>
<evidence type="ECO:0000256" key="5">
    <source>
        <dbReference type="ARBA" id="ARBA00022908"/>
    </source>
</evidence>
<keyword evidence="5 9" id="KW-0229">DNA integration</keyword>
<keyword evidence="6 9" id="KW-0238">DNA-binding</keyword>
<dbReference type="Pfam" id="PF02899">
    <property type="entry name" value="Phage_int_SAM_1"/>
    <property type="match status" value="1"/>
</dbReference>
<dbReference type="InterPro" id="IPR011010">
    <property type="entry name" value="DNA_brk_join_enz"/>
</dbReference>
<dbReference type="InterPro" id="IPR010998">
    <property type="entry name" value="Integrase_recombinase_N"/>
</dbReference>
<reference evidence="13" key="1">
    <citation type="journal article" date="2019" name="Int. J. Syst. Evol. Microbiol.">
        <title>The Global Catalogue of Microorganisms (GCM) 10K type strain sequencing project: providing services to taxonomists for standard genome sequencing and annotation.</title>
        <authorList>
            <consortium name="The Broad Institute Genomics Platform"/>
            <consortium name="The Broad Institute Genome Sequencing Center for Infectious Disease"/>
            <person name="Wu L."/>
            <person name="Ma J."/>
        </authorList>
    </citation>
    <scope>NUCLEOTIDE SEQUENCE [LARGE SCALE GENOMIC DNA]</scope>
    <source>
        <strain evidence="13">CGMCC 1.12286</strain>
    </source>
</reference>
<name>A0ABW4JEM2_9BACL</name>
<feature type="active site" evidence="9">
    <location>
        <position position="171"/>
    </location>
</feature>
<keyword evidence="4 9" id="KW-0159">Chromosome partition</keyword>
<evidence type="ECO:0000256" key="2">
    <source>
        <dbReference type="ARBA" id="ARBA00022490"/>
    </source>
</evidence>
<dbReference type="HAMAP" id="MF_01808">
    <property type="entry name" value="Recomb_XerC_XerD"/>
    <property type="match status" value="1"/>
</dbReference>
<dbReference type="RefSeq" id="WP_377942566.1">
    <property type="nucleotide sequence ID" value="NZ_JBHUCX010000020.1"/>
</dbReference>
<dbReference type="InterPro" id="IPR023009">
    <property type="entry name" value="Tyrosine_recombinase_XerC/XerD"/>
</dbReference>
<comment type="subunit">
    <text evidence="9">Forms a cyclic heterotetrameric complex composed of two molecules of XerC and two molecules of XerD.</text>
</comment>
<evidence type="ECO:0000256" key="3">
    <source>
        <dbReference type="ARBA" id="ARBA00022618"/>
    </source>
</evidence>
<accession>A0ABW4JEM2</accession>
<feature type="active site" evidence="9">
    <location>
        <position position="237"/>
    </location>
</feature>
<comment type="subcellular location">
    <subcellularLocation>
        <location evidence="1 9">Cytoplasm</location>
    </subcellularLocation>
</comment>
<evidence type="ECO:0000256" key="8">
    <source>
        <dbReference type="ARBA" id="ARBA00023306"/>
    </source>
</evidence>
<evidence type="ECO:0000313" key="13">
    <source>
        <dbReference type="Proteomes" id="UP001597079"/>
    </source>
</evidence>
<dbReference type="NCBIfam" id="NF001399">
    <property type="entry name" value="PRK00283.1"/>
    <property type="match status" value="1"/>
</dbReference>
<evidence type="ECO:0000256" key="7">
    <source>
        <dbReference type="ARBA" id="ARBA00023172"/>
    </source>
</evidence>
<evidence type="ECO:0000256" key="1">
    <source>
        <dbReference type="ARBA" id="ARBA00004496"/>
    </source>
</evidence>
<keyword evidence="2 9" id="KW-0963">Cytoplasm</keyword>
<evidence type="ECO:0000313" key="12">
    <source>
        <dbReference type="EMBL" id="MFD1674712.1"/>
    </source>
</evidence>
<gene>
    <name evidence="9" type="primary">xerC</name>
    <name evidence="12" type="ORF">ACFSB2_08360</name>
</gene>
<protein>
    <recommendedName>
        <fullName evidence="9">Tyrosine recombinase XerC</fullName>
    </recommendedName>
</protein>
<keyword evidence="13" id="KW-1185">Reference proteome</keyword>
<feature type="active site" description="O-(3'-phospho-DNA)-tyrosine intermediate" evidence="9">
    <location>
        <position position="272"/>
    </location>
</feature>
<comment type="similarity">
    <text evidence="9">Belongs to the 'phage' integrase family. XerC subfamily.</text>
</comment>
<dbReference type="PROSITE" id="PS51900">
    <property type="entry name" value="CB"/>
    <property type="match status" value="1"/>
</dbReference>
<dbReference type="Gene3D" id="1.10.443.10">
    <property type="entry name" value="Intergrase catalytic core"/>
    <property type="match status" value="1"/>
</dbReference>
<evidence type="ECO:0000256" key="9">
    <source>
        <dbReference type="HAMAP-Rule" id="MF_01808"/>
    </source>
</evidence>
<feature type="active site" evidence="9">
    <location>
        <position position="263"/>
    </location>
</feature>
<keyword evidence="8 9" id="KW-0131">Cell cycle</keyword>
<dbReference type="Gene3D" id="1.10.150.130">
    <property type="match status" value="1"/>
</dbReference>